<dbReference type="Pfam" id="PF01609">
    <property type="entry name" value="DDE_Tnp_1"/>
    <property type="match status" value="1"/>
</dbReference>
<feature type="domain" description="Transposase IS4-like" evidence="1">
    <location>
        <begin position="14"/>
        <end position="129"/>
    </location>
</feature>
<evidence type="ECO:0000259" key="1">
    <source>
        <dbReference type="Pfam" id="PF01609"/>
    </source>
</evidence>
<dbReference type="InterPro" id="IPR002559">
    <property type="entry name" value="Transposase_11"/>
</dbReference>
<dbReference type="EMBL" id="FMAF01000004">
    <property type="protein sequence ID" value="SCB21279.1"/>
    <property type="molecule type" value="Genomic_DNA"/>
</dbReference>
<name>A0A1C3V0U9_9HYPH</name>
<dbReference type="GO" id="GO:0003677">
    <property type="term" value="F:DNA binding"/>
    <property type="evidence" value="ECO:0007669"/>
    <property type="project" value="InterPro"/>
</dbReference>
<proteinExistence type="predicted"/>
<reference evidence="2 3" key="1">
    <citation type="submission" date="2016-08" db="EMBL/GenBank/DDBJ databases">
        <authorList>
            <person name="Seilhamer J.J."/>
        </authorList>
    </citation>
    <scope>NUCLEOTIDE SEQUENCE [LARGE SCALE GENOMIC DNA]</scope>
    <source>
        <strain evidence="2 3">P1-7</strain>
    </source>
</reference>
<protein>
    <recommendedName>
        <fullName evidence="1">Transposase IS4-like domain-containing protein</fullName>
    </recommendedName>
</protein>
<dbReference type="GO" id="GO:0006313">
    <property type="term" value="P:DNA transposition"/>
    <property type="evidence" value="ECO:0007669"/>
    <property type="project" value="InterPro"/>
</dbReference>
<organism evidence="2 3">
    <name type="scientific">Rhizobium lusitanum</name>
    <dbReference type="NCBI Taxonomy" id="293958"/>
    <lineage>
        <taxon>Bacteria</taxon>
        <taxon>Pseudomonadati</taxon>
        <taxon>Pseudomonadota</taxon>
        <taxon>Alphaproteobacteria</taxon>
        <taxon>Hyphomicrobiales</taxon>
        <taxon>Rhizobiaceae</taxon>
        <taxon>Rhizobium/Agrobacterium group</taxon>
        <taxon>Rhizobium</taxon>
    </lineage>
</organism>
<dbReference type="AlphaFoldDB" id="A0A1C3V0U9"/>
<evidence type="ECO:0000313" key="3">
    <source>
        <dbReference type="Proteomes" id="UP000199205"/>
    </source>
</evidence>
<dbReference type="GO" id="GO:0004803">
    <property type="term" value="F:transposase activity"/>
    <property type="evidence" value="ECO:0007669"/>
    <property type="project" value="InterPro"/>
</dbReference>
<gene>
    <name evidence="2" type="ORF">GA0061101_1046</name>
</gene>
<dbReference type="Proteomes" id="UP000199205">
    <property type="component" value="Unassembled WGS sequence"/>
</dbReference>
<sequence length="157" mass="17221">MTFLKLSHYSIRLAIRSDNLLFDGAYDGKPAYDAVIDDSGAAAIVIPPRANVVNQSTTDVSDKGTGISRHIAAISRGGQMKWQGSRGYGKRWLPETAIGRYKSVIGCRLRARSLTGEQTEIAIGCAALNRMLDCARPKSVRRRVDCIISRFKGRHSP</sequence>
<evidence type="ECO:0000313" key="2">
    <source>
        <dbReference type="EMBL" id="SCB21279.1"/>
    </source>
</evidence>
<accession>A0A1C3V0U9</accession>